<dbReference type="Proteomes" id="UP000799423">
    <property type="component" value="Unassembled WGS sequence"/>
</dbReference>
<name>A0A6A7BID0_9PLEO</name>
<dbReference type="EMBL" id="MU006291">
    <property type="protein sequence ID" value="KAF2855211.1"/>
    <property type="molecule type" value="Genomic_DNA"/>
</dbReference>
<evidence type="ECO:0000313" key="2">
    <source>
        <dbReference type="EMBL" id="KAF2855211.1"/>
    </source>
</evidence>
<protein>
    <submittedName>
        <fullName evidence="2">Uncharacterized protein</fullName>
    </submittedName>
</protein>
<reference evidence="2" key="1">
    <citation type="submission" date="2020-01" db="EMBL/GenBank/DDBJ databases">
        <authorList>
            <consortium name="DOE Joint Genome Institute"/>
            <person name="Haridas S."/>
            <person name="Albert R."/>
            <person name="Binder M."/>
            <person name="Bloem J."/>
            <person name="Labutti K."/>
            <person name="Salamov A."/>
            <person name="Andreopoulos B."/>
            <person name="Baker S.E."/>
            <person name="Barry K."/>
            <person name="Bills G."/>
            <person name="Bluhm B.H."/>
            <person name="Cannon C."/>
            <person name="Castanera R."/>
            <person name="Culley D.E."/>
            <person name="Daum C."/>
            <person name="Ezra D."/>
            <person name="Gonzalez J.B."/>
            <person name="Henrissat B."/>
            <person name="Kuo A."/>
            <person name="Liang C."/>
            <person name="Lipzen A."/>
            <person name="Lutzoni F."/>
            <person name="Magnuson J."/>
            <person name="Mondo S."/>
            <person name="Nolan M."/>
            <person name="Ohm R."/>
            <person name="Pangilinan J."/>
            <person name="Park H.-J."/>
            <person name="Ramirez L."/>
            <person name="Alfaro M."/>
            <person name="Sun H."/>
            <person name="Tritt A."/>
            <person name="Yoshinaga Y."/>
            <person name="Zwiers L.-H."/>
            <person name="Turgeon B.G."/>
            <person name="Goodwin S.B."/>
            <person name="Spatafora J.W."/>
            <person name="Crous P.W."/>
            <person name="Grigoriev I.V."/>
        </authorList>
    </citation>
    <scope>NUCLEOTIDE SEQUENCE</scope>
    <source>
        <strain evidence="2">IPT5</strain>
    </source>
</reference>
<keyword evidence="3" id="KW-1185">Reference proteome</keyword>
<sequence length="453" mass="51616">MPSLTRSQRTALRSSPLHKRHLILRPQSQQNGTSNTVLTPPCQTLVDVPAGVTLRRRYKPELIDVYLSTIPVQVICRRVPWSALIHFAGTRTITQYLAQRLERTTCLLVQAYQRKATKILPNSIRENFVTLCCAERALRVFGLDEELDHLRNYMEKHYLSTQISVNKLRPVWDCMPRGTYWSDRILDCIQEGLAYMDDYVHQHGQCYCRSSQPCYTTHKNCLGAWLVSDNLMLDALGKYRNSRGPSLHTRFDDEDSLSMSRTSKWVLSVKNEEDVKLNGRIQIKGTSPGNVNRRVPVETRPSLRTSSYCLEWIDEDGGYYLETSGYSNGPQSDLIATETTAVSREWLASRGHRGGGPSSGGDEEGSIGQRGYHRAQVLPNAGIEVTTHHCPDWLRDEDHLVCAFREEPLYQPRPKPHRLMVLYRAQPGSFPLQDGLCKCKGHLVLCKRHAPWV</sequence>
<evidence type="ECO:0000256" key="1">
    <source>
        <dbReference type="SAM" id="MobiDB-lite"/>
    </source>
</evidence>
<accession>A0A6A7BID0</accession>
<dbReference type="AlphaFoldDB" id="A0A6A7BID0"/>
<feature type="region of interest" description="Disordered" evidence="1">
    <location>
        <begin position="349"/>
        <end position="368"/>
    </location>
</feature>
<dbReference type="OrthoDB" id="3796950at2759"/>
<evidence type="ECO:0000313" key="3">
    <source>
        <dbReference type="Proteomes" id="UP000799423"/>
    </source>
</evidence>
<gene>
    <name evidence="2" type="ORF">T440DRAFT_539387</name>
</gene>
<organism evidence="2 3">
    <name type="scientific">Plenodomus tracheiphilus IPT5</name>
    <dbReference type="NCBI Taxonomy" id="1408161"/>
    <lineage>
        <taxon>Eukaryota</taxon>
        <taxon>Fungi</taxon>
        <taxon>Dikarya</taxon>
        <taxon>Ascomycota</taxon>
        <taxon>Pezizomycotina</taxon>
        <taxon>Dothideomycetes</taxon>
        <taxon>Pleosporomycetidae</taxon>
        <taxon>Pleosporales</taxon>
        <taxon>Pleosporineae</taxon>
        <taxon>Leptosphaeriaceae</taxon>
        <taxon>Plenodomus</taxon>
    </lineage>
</organism>
<proteinExistence type="predicted"/>